<protein>
    <submittedName>
        <fullName evidence="1">Uncharacterized protein</fullName>
    </submittedName>
</protein>
<evidence type="ECO:0000313" key="1">
    <source>
        <dbReference type="EMBL" id="VWC60649.1"/>
    </source>
</evidence>
<accession>A0ABY6XU59</accession>
<name>A0ABY6XU59_9BURK</name>
<dbReference type="EMBL" id="CABVQG010000006">
    <property type="protein sequence ID" value="VWC60649.1"/>
    <property type="molecule type" value="Genomic_DNA"/>
</dbReference>
<dbReference type="Proteomes" id="UP000494120">
    <property type="component" value="Unassembled WGS sequence"/>
</dbReference>
<reference evidence="1 2" key="1">
    <citation type="submission" date="2019-09" db="EMBL/GenBank/DDBJ databases">
        <authorList>
            <person name="Depoorter E."/>
        </authorList>
    </citation>
    <scope>NUCLEOTIDE SEQUENCE [LARGE SCALE GENOMIC DNA]</scope>
    <source>
        <strain evidence="1 2">R-17378</strain>
    </source>
</reference>
<gene>
    <name evidence="1" type="ORF">BLA17378_02263</name>
</gene>
<organism evidence="1 2">
    <name type="scientific">Burkholderia aenigmatica</name>
    <dbReference type="NCBI Taxonomy" id="2015348"/>
    <lineage>
        <taxon>Bacteria</taxon>
        <taxon>Pseudomonadati</taxon>
        <taxon>Pseudomonadota</taxon>
        <taxon>Betaproteobacteria</taxon>
        <taxon>Burkholderiales</taxon>
        <taxon>Burkholderiaceae</taxon>
        <taxon>Burkholderia</taxon>
        <taxon>Burkholderia cepacia complex</taxon>
    </lineage>
</organism>
<proteinExistence type="predicted"/>
<sequence length="29" mass="3306">MQVVHRTWLSERPRFPGGICTLHLTGQGQ</sequence>
<comment type="caution">
    <text evidence="1">The sequence shown here is derived from an EMBL/GenBank/DDBJ whole genome shotgun (WGS) entry which is preliminary data.</text>
</comment>
<evidence type="ECO:0000313" key="2">
    <source>
        <dbReference type="Proteomes" id="UP000494120"/>
    </source>
</evidence>
<keyword evidence="2" id="KW-1185">Reference proteome</keyword>